<keyword evidence="1" id="KW-0472">Membrane</keyword>
<keyword evidence="3" id="KW-1185">Reference proteome</keyword>
<organism evidence="2 3">
    <name type="scientific">Tetraparma gracilis</name>
    <dbReference type="NCBI Taxonomy" id="2962635"/>
    <lineage>
        <taxon>Eukaryota</taxon>
        <taxon>Sar</taxon>
        <taxon>Stramenopiles</taxon>
        <taxon>Ochrophyta</taxon>
        <taxon>Bolidophyceae</taxon>
        <taxon>Parmales</taxon>
        <taxon>Triparmaceae</taxon>
        <taxon>Tetraparma</taxon>
    </lineage>
</organism>
<sequence>MSVKIIETVFEAVPGLVIQLFVFARASDKSRAAVFSILSSLASTAMTASAIFYDVDADPGIRRRNPKWIGMVPDQGRGEAFAAVFVLCGLQILAKSAATALLALANPTWLIIYFATDHGIHLAYRMARRDFNLYINLTPGMSHLTDDLKMGIFKCQRLLWEEDIGDQVRQFTMQNWARWTEEKPEWFTSLLISQVPDAYIPGGALRALGNNRERRGSAAGSMVRQSFRIEYKLR</sequence>
<protein>
    <submittedName>
        <fullName evidence="2">Uncharacterized protein</fullName>
    </submittedName>
</protein>
<evidence type="ECO:0000256" key="1">
    <source>
        <dbReference type="SAM" id="Phobius"/>
    </source>
</evidence>
<feature type="transmembrane region" description="Helical" evidence="1">
    <location>
        <begin position="9"/>
        <end position="26"/>
    </location>
</feature>
<dbReference type="Proteomes" id="UP001165060">
    <property type="component" value="Unassembled WGS sequence"/>
</dbReference>
<feature type="transmembrane region" description="Helical" evidence="1">
    <location>
        <begin position="32"/>
        <end position="55"/>
    </location>
</feature>
<dbReference type="EMBL" id="BRYB01006512">
    <property type="protein sequence ID" value="GMI50696.1"/>
    <property type="molecule type" value="Genomic_DNA"/>
</dbReference>
<name>A0ABQ6N9J6_9STRA</name>
<gene>
    <name evidence="2" type="ORF">TeGR_g1127</name>
</gene>
<evidence type="ECO:0000313" key="2">
    <source>
        <dbReference type="EMBL" id="GMI50696.1"/>
    </source>
</evidence>
<comment type="caution">
    <text evidence="2">The sequence shown here is derived from an EMBL/GenBank/DDBJ whole genome shotgun (WGS) entry which is preliminary data.</text>
</comment>
<evidence type="ECO:0000313" key="3">
    <source>
        <dbReference type="Proteomes" id="UP001165060"/>
    </source>
</evidence>
<feature type="transmembrane region" description="Helical" evidence="1">
    <location>
        <begin position="76"/>
        <end position="94"/>
    </location>
</feature>
<proteinExistence type="predicted"/>
<accession>A0ABQ6N9J6</accession>
<reference evidence="2 3" key="1">
    <citation type="journal article" date="2023" name="Commun. Biol.">
        <title>Genome analysis of Parmales, the sister group of diatoms, reveals the evolutionary specialization of diatoms from phago-mixotrophs to photoautotrophs.</title>
        <authorList>
            <person name="Ban H."/>
            <person name="Sato S."/>
            <person name="Yoshikawa S."/>
            <person name="Yamada K."/>
            <person name="Nakamura Y."/>
            <person name="Ichinomiya M."/>
            <person name="Sato N."/>
            <person name="Blanc-Mathieu R."/>
            <person name="Endo H."/>
            <person name="Kuwata A."/>
            <person name="Ogata H."/>
        </authorList>
    </citation>
    <scope>NUCLEOTIDE SEQUENCE [LARGE SCALE GENOMIC DNA]</scope>
</reference>
<keyword evidence="1" id="KW-0812">Transmembrane</keyword>
<keyword evidence="1" id="KW-1133">Transmembrane helix</keyword>